<dbReference type="GO" id="GO:0004721">
    <property type="term" value="F:phosphoprotein phosphatase activity"/>
    <property type="evidence" value="ECO:0007669"/>
    <property type="project" value="InterPro"/>
</dbReference>
<dbReference type="RefSeq" id="WP_088566161.1">
    <property type="nucleotide sequence ID" value="NZ_CP020946.1"/>
</dbReference>
<comment type="similarity">
    <text evidence="1">Belongs to the protein-tyrosine phosphatase family.</text>
</comment>
<dbReference type="PANTHER" id="PTHR31126:SF1">
    <property type="entry name" value="TYROSINE SPECIFIC PROTEIN PHOSPHATASES DOMAIN-CONTAINING PROTEIN"/>
    <property type="match status" value="1"/>
</dbReference>
<evidence type="ECO:0000313" key="4">
    <source>
        <dbReference type="Proteomes" id="UP000197003"/>
    </source>
</evidence>
<dbReference type="PANTHER" id="PTHR31126">
    <property type="entry name" value="TYROSINE-PROTEIN PHOSPHATASE"/>
    <property type="match status" value="1"/>
</dbReference>
<dbReference type="Gene3D" id="3.90.190.10">
    <property type="entry name" value="Protein tyrosine phosphatase superfamily"/>
    <property type="match status" value="1"/>
</dbReference>
<dbReference type="Proteomes" id="UP000197003">
    <property type="component" value="Chromosome"/>
</dbReference>
<dbReference type="InterPro" id="IPR029021">
    <property type="entry name" value="Prot-tyrosine_phosphatase-like"/>
</dbReference>
<accession>A0A1Z3NB65</accession>
<dbReference type="Pfam" id="PF13350">
    <property type="entry name" value="Y_phosphatase3"/>
    <property type="match status" value="1"/>
</dbReference>
<feature type="domain" description="Tyrosine specific protein phosphatases" evidence="2">
    <location>
        <begin position="123"/>
        <end position="195"/>
    </location>
</feature>
<dbReference type="InterPro" id="IPR000387">
    <property type="entry name" value="Tyr_Pase_dom"/>
</dbReference>
<dbReference type="OrthoDB" id="1188001at2"/>
<evidence type="ECO:0000313" key="3">
    <source>
        <dbReference type="EMBL" id="ASD64712.1"/>
    </source>
</evidence>
<evidence type="ECO:0000259" key="2">
    <source>
        <dbReference type="PROSITE" id="PS50056"/>
    </source>
</evidence>
<sequence>MKLQGGINFRDMGGYLTTDGRRVKKNRLYRSGSLSRLTAEDCAQLESLGVTDILDYRDLKESAADKDVVWNGARYECHPANPESHSVKNDNHDFWADENLRVIPHDFMESLYKQLPFANRAYHRLFERVQPLETGALVQHCAVGKDRTGVGSALMLLSLGVSRDAVLEDYLRTEQTLQPFREQVLSKVESKLSTKGLENLHYLMSVKENFLGSALDAIHERYGSMDRYFAVEYSLTPEKLAALKKNYLE</sequence>
<dbReference type="AlphaFoldDB" id="A0A1Z3NB65"/>
<reference evidence="3 4" key="1">
    <citation type="submission" date="2017-04" db="EMBL/GenBank/DDBJ databases">
        <title>Whole genome sequence of Bdellovibrio bacteriovorus strain SSB218315.</title>
        <authorList>
            <person name="Oyedara O."/>
            <person name="Rodriguez-Perez M.A."/>
        </authorList>
    </citation>
    <scope>NUCLEOTIDE SEQUENCE [LARGE SCALE GENOMIC DNA]</scope>
    <source>
        <strain evidence="3 4">SSB218315</strain>
    </source>
</reference>
<organism evidence="3 4">
    <name type="scientific">Bdellovibrio bacteriovorus</name>
    <dbReference type="NCBI Taxonomy" id="959"/>
    <lineage>
        <taxon>Bacteria</taxon>
        <taxon>Pseudomonadati</taxon>
        <taxon>Bdellovibrionota</taxon>
        <taxon>Bdellovibrionia</taxon>
        <taxon>Bdellovibrionales</taxon>
        <taxon>Pseudobdellovibrionaceae</taxon>
        <taxon>Bdellovibrio</taxon>
    </lineage>
</organism>
<gene>
    <name evidence="3" type="ORF">B9G79_14630</name>
</gene>
<protein>
    <submittedName>
        <fullName evidence="3">Tyrosine protein phosphatase</fullName>
    </submittedName>
</protein>
<name>A0A1Z3NB65_BDEBC</name>
<dbReference type="InterPro" id="IPR026893">
    <property type="entry name" value="Tyr/Ser_Pase_IphP-type"/>
</dbReference>
<dbReference type="EMBL" id="CP020946">
    <property type="protein sequence ID" value="ASD64712.1"/>
    <property type="molecule type" value="Genomic_DNA"/>
</dbReference>
<evidence type="ECO:0000256" key="1">
    <source>
        <dbReference type="ARBA" id="ARBA00009580"/>
    </source>
</evidence>
<dbReference type="SUPFAM" id="SSF52799">
    <property type="entry name" value="(Phosphotyrosine protein) phosphatases II"/>
    <property type="match status" value="1"/>
</dbReference>
<dbReference type="PROSITE" id="PS50056">
    <property type="entry name" value="TYR_PHOSPHATASE_2"/>
    <property type="match status" value="1"/>
</dbReference>
<proteinExistence type="inferred from homology"/>